<evidence type="ECO:0000259" key="2">
    <source>
        <dbReference type="Pfam" id="PF13672"/>
    </source>
</evidence>
<dbReference type="InterPro" id="IPR001932">
    <property type="entry name" value="PPM-type_phosphatase-like_dom"/>
</dbReference>
<gene>
    <name evidence="3" type="ORF">NMN56_034290</name>
</gene>
<feature type="region of interest" description="Disordered" evidence="1">
    <location>
        <begin position="28"/>
        <end position="173"/>
    </location>
</feature>
<sequence>MSDQGEQRAPFTSEHDDWWAQLYDAEATDTGRTRAPDTLDDRFASITRTVGGPEAPADTRTGGPPSEPEPEPAAPSRPEDASAPVPGARSAQRPAPSSSLDEPALLDEPPAAPAPEPGPRPEQGQGPAREPLAATGPESGPEPGPEADGDASGNAPAPGDIYGEVPEVEPGALPVADPAALGELVPDTALEGAHYGVLTLRAVSMRGEAARQLGMLRGDALLVARFGAGQSALLLVAVAVGSRTGPGAHRAAREACRSIGGAIGRSHARLAEDILAGRRDALKSGLHRLTGRTLGMLRAEAAALGLEPGQHTAHLRCLLLPADPRCRTRVFFGAGEGGLFRLRDGVWQDLEPRVDESERSGGPVLGYGAEPVPPRQESGAQQEPQQPSPTMRLGIVPPDDPTARAAAARDGFTEERQPEPARSEPFRFRASVAQPGDALLLCGAGVAEPLREDPGFAGSLAARWTGTPPGLTAYLAALQRPLKGHELDRTAATVWDT</sequence>
<dbReference type="RefSeq" id="WP_274047447.1">
    <property type="nucleotide sequence ID" value="NZ_JANCPR020000048.1"/>
</dbReference>
<dbReference type="PANTHER" id="PTHR48125">
    <property type="entry name" value="LP07818P1"/>
    <property type="match status" value="1"/>
</dbReference>
<protein>
    <submittedName>
        <fullName evidence="3">Protein phosphatase 2C domain-containing protein</fullName>
    </submittedName>
</protein>
<proteinExistence type="predicted"/>
<dbReference type="Proteomes" id="UP001214441">
    <property type="component" value="Unassembled WGS sequence"/>
</dbReference>
<evidence type="ECO:0000256" key="1">
    <source>
        <dbReference type="SAM" id="MobiDB-lite"/>
    </source>
</evidence>
<feature type="compositionally biased region" description="Basic and acidic residues" evidence="1">
    <location>
        <begin position="411"/>
        <end position="425"/>
    </location>
</feature>
<comment type="caution">
    <text evidence="3">The sequence shown here is derived from an EMBL/GenBank/DDBJ whole genome shotgun (WGS) entry which is preliminary data.</text>
</comment>
<accession>A0ABT7A6F5</accession>
<evidence type="ECO:0000313" key="4">
    <source>
        <dbReference type="Proteomes" id="UP001214441"/>
    </source>
</evidence>
<name>A0ABT7A6F5_9ACTN</name>
<dbReference type="PANTHER" id="PTHR48125:SF12">
    <property type="entry name" value="AT HOOK TRANSCRIPTION FACTOR FAMILY-RELATED"/>
    <property type="match status" value="1"/>
</dbReference>
<evidence type="ECO:0000313" key="3">
    <source>
        <dbReference type="EMBL" id="MDJ1136924.1"/>
    </source>
</evidence>
<feature type="compositionally biased region" description="Low complexity" evidence="1">
    <location>
        <begin position="121"/>
        <end position="141"/>
    </location>
</feature>
<keyword evidence="4" id="KW-1185">Reference proteome</keyword>
<feature type="region of interest" description="Disordered" evidence="1">
    <location>
        <begin position="353"/>
        <end position="425"/>
    </location>
</feature>
<feature type="domain" description="PPM-type phosphatase" evidence="2">
    <location>
        <begin position="206"/>
        <end position="464"/>
    </location>
</feature>
<reference evidence="3 4" key="1">
    <citation type="submission" date="2023-05" db="EMBL/GenBank/DDBJ databases">
        <title>Streptantibioticus silvisoli sp. nov., acidotolerant actinomycetes 1 from pine litter.</title>
        <authorList>
            <person name="Swiecimska M."/>
            <person name="Golinska P."/>
            <person name="Sangal V."/>
            <person name="Wachnowicz B."/>
            <person name="Goodfellow M."/>
        </authorList>
    </citation>
    <scope>NUCLEOTIDE SEQUENCE [LARGE SCALE GENOMIC DNA]</scope>
    <source>
        <strain evidence="3 4">DSM 42109</strain>
    </source>
</reference>
<feature type="compositionally biased region" description="Low complexity" evidence="1">
    <location>
        <begin position="81"/>
        <end position="109"/>
    </location>
</feature>
<feature type="compositionally biased region" description="Pro residues" evidence="1">
    <location>
        <begin position="110"/>
        <end position="120"/>
    </location>
</feature>
<dbReference type="EMBL" id="JANCPR020000048">
    <property type="protein sequence ID" value="MDJ1136924.1"/>
    <property type="molecule type" value="Genomic_DNA"/>
</dbReference>
<feature type="compositionally biased region" description="Polar residues" evidence="1">
    <location>
        <begin position="378"/>
        <end position="389"/>
    </location>
</feature>
<organism evidence="3 4">
    <name type="scientific">Streptomyces iconiensis</name>
    <dbReference type="NCBI Taxonomy" id="1384038"/>
    <lineage>
        <taxon>Bacteria</taxon>
        <taxon>Bacillati</taxon>
        <taxon>Actinomycetota</taxon>
        <taxon>Actinomycetes</taxon>
        <taxon>Kitasatosporales</taxon>
        <taxon>Streptomycetaceae</taxon>
        <taxon>Streptomyces</taxon>
    </lineage>
</organism>
<dbReference type="Pfam" id="PF13672">
    <property type="entry name" value="PP2C_2"/>
    <property type="match status" value="1"/>
</dbReference>
<feature type="compositionally biased region" description="Basic and acidic residues" evidence="1">
    <location>
        <begin position="29"/>
        <end position="43"/>
    </location>
</feature>
<feature type="compositionally biased region" description="Pro residues" evidence="1">
    <location>
        <begin position="65"/>
        <end position="75"/>
    </location>
</feature>